<accession>A0ABT6JUE6</accession>
<keyword evidence="2" id="KW-1185">Reference proteome</keyword>
<sequence>MSLFWLIVVGGVIYLLFKASRRDRTAPAPKGLTNKSASRSAERIPDWLRERWDLAERLGAGDVFPAWYFDPMTEFQSNRLDDDGRSHSPRLTKGQASDLIGLGEPADEDELEVLRFFKRPLRGMSESRARHEIALLFKDEAARKAWEERPMTARQKEFFRFFGMRTSAGLLKRDADQLIAVRIQRARDEGDPLFNQWSTYESLLDEFDDPDFREGYGIKKPPIAAIRNAIDALLAEGKTWDDLDSDTVAERLLEMRPNLER</sequence>
<dbReference type="RefSeq" id="WP_280578601.1">
    <property type="nucleotide sequence ID" value="NZ_JARXRO010000015.1"/>
</dbReference>
<evidence type="ECO:0000313" key="2">
    <source>
        <dbReference type="Proteomes" id="UP001156873"/>
    </source>
</evidence>
<proteinExistence type="predicted"/>
<comment type="caution">
    <text evidence="1">The sequence shown here is derived from an EMBL/GenBank/DDBJ whole genome shotgun (WGS) entry which is preliminary data.</text>
</comment>
<evidence type="ECO:0000313" key="1">
    <source>
        <dbReference type="EMBL" id="MDH5834227.1"/>
    </source>
</evidence>
<reference evidence="1 2" key="1">
    <citation type="submission" date="2023-04" db="EMBL/GenBank/DDBJ databases">
        <title>Luteimonas sp. M1R5S59.</title>
        <authorList>
            <person name="Sun J.-Q."/>
        </authorList>
    </citation>
    <scope>NUCLEOTIDE SEQUENCE [LARGE SCALE GENOMIC DNA]</scope>
    <source>
        <strain evidence="1 2">M1R5S59</strain>
    </source>
</reference>
<dbReference type="Proteomes" id="UP001156873">
    <property type="component" value="Unassembled WGS sequence"/>
</dbReference>
<protein>
    <submittedName>
        <fullName evidence="1">Uncharacterized protein</fullName>
    </submittedName>
</protein>
<dbReference type="EMBL" id="JARXRO010000015">
    <property type="protein sequence ID" value="MDH5834227.1"/>
    <property type="molecule type" value="Genomic_DNA"/>
</dbReference>
<organism evidence="1 2">
    <name type="scientific">Luteimonas kalidii</name>
    <dbReference type="NCBI Taxonomy" id="3042025"/>
    <lineage>
        <taxon>Bacteria</taxon>
        <taxon>Pseudomonadati</taxon>
        <taxon>Pseudomonadota</taxon>
        <taxon>Gammaproteobacteria</taxon>
        <taxon>Lysobacterales</taxon>
        <taxon>Lysobacteraceae</taxon>
        <taxon>Luteimonas</taxon>
    </lineage>
</organism>
<gene>
    <name evidence="1" type="ORF">QFW81_09855</name>
</gene>
<name>A0ABT6JUE6_9GAMM</name>